<dbReference type="NCBIfam" id="TIGR00367">
    <property type="entry name" value="calcium/sodium antiporter"/>
    <property type="match status" value="1"/>
</dbReference>
<evidence type="ECO:0000313" key="9">
    <source>
        <dbReference type="EMBL" id="CEN50208.1"/>
    </source>
</evidence>
<gene>
    <name evidence="9" type="ORF">CCAN11_2110002</name>
    <name evidence="8" type="ORF">CCAN12_720033</name>
    <name evidence="7" type="ORF">CGC56_06420</name>
</gene>
<feature type="transmembrane region" description="Helical" evidence="5">
    <location>
        <begin position="79"/>
        <end position="96"/>
    </location>
</feature>
<dbReference type="EMBL" id="CP022388">
    <property type="protein sequence ID" value="ATA91834.1"/>
    <property type="molecule type" value="Genomic_DNA"/>
</dbReference>
<dbReference type="InterPro" id="IPR004481">
    <property type="entry name" value="K/Na/Ca-exchanger"/>
</dbReference>
<feature type="transmembrane region" description="Helical" evidence="5">
    <location>
        <begin position="6"/>
        <end position="23"/>
    </location>
</feature>
<feature type="transmembrane region" description="Helical" evidence="5">
    <location>
        <begin position="171"/>
        <end position="188"/>
    </location>
</feature>
<evidence type="ECO:0000313" key="12">
    <source>
        <dbReference type="Proteomes" id="UP000243136"/>
    </source>
</evidence>
<feature type="transmembrane region" description="Helical" evidence="5">
    <location>
        <begin position="238"/>
        <end position="261"/>
    </location>
</feature>
<dbReference type="GO" id="GO:0005886">
    <property type="term" value="C:plasma membrane"/>
    <property type="evidence" value="ECO:0007669"/>
    <property type="project" value="TreeGrafter"/>
</dbReference>
<dbReference type="InterPro" id="IPR044880">
    <property type="entry name" value="NCX_ion-bd_dom_sf"/>
</dbReference>
<evidence type="ECO:0000313" key="11">
    <source>
        <dbReference type="Proteomes" id="UP000044026"/>
    </source>
</evidence>
<name>A0A0B7IEZ8_9FLAO</name>
<reference evidence="7" key="2">
    <citation type="journal article" date="2017" name="Genome Announc.">
        <title>Twelve Complete Reference Genomes of Clinical Isolates in the Capnocytophaga Genus.</title>
        <authorList>
            <person name="Villarma A."/>
            <person name="Gulvik C.A."/>
            <person name="Rowe L.A."/>
            <person name="Sheth M."/>
            <person name="Juieng P."/>
            <person name="Nicholson A.C."/>
            <person name="Loparev V.N."/>
            <person name="McQuiston J.R."/>
        </authorList>
    </citation>
    <scope>NUCLEOTIDE SEQUENCE</scope>
    <source>
        <strain evidence="7">H5594</strain>
    </source>
</reference>
<evidence type="ECO:0000256" key="3">
    <source>
        <dbReference type="ARBA" id="ARBA00022989"/>
    </source>
</evidence>
<dbReference type="PANTHER" id="PTHR10846:SF8">
    <property type="entry name" value="INNER MEMBRANE PROTEIN YRBG"/>
    <property type="match status" value="1"/>
</dbReference>
<evidence type="ECO:0000313" key="8">
    <source>
        <dbReference type="EMBL" id="CEN38038.1"/>
    </source>
</evidence>
<feature type="domain" description="Sodium/calcium exchanger membrane region" evidence="6">
    <location>
        <begin position="174"/>
        <end position="315"/>
    </location>
</feature>
<dbReference type="Gene3D" id="1.20.1420.30">
    <property type="entry name" value="NCX, central ion-binding region"/>
    <property type="match status" value="2"/>
</dbReference>
<protein>
    <submittedName>
        <fullName evidence="9">Inner membrane protein yrbG</fullName>
    </submittedName>
    <submittedName>
        <fullName evidence="7">Sodium:proton exchanger</fullName>
    </submittedName>
</protein>
<dbReference type="GeneID" id="69580743"/>
<dbReference type="EMBL" id="CDOK01000126">
    <property type="protein sequence ID" value="CEN50208.1"/>
    <property type="molecule type" value="Genomic_DNA"/>
</dbReference>
<keyword evidence="2 5" id="KW-0812">Transmembrane</keyword>
<evidence type="ECO:0000259" key="6">
    <source>
        <dbReference type="Pfam" id="PF01699"/>
    </source>
</evidence>
<dbReference type="EMBL" id="CDOE01000070">
    <property type="protein sequence ID" value="CEN38038.1"/>
    <property type="molecule type" value="Genomic_DNA"/>
</dbReference>
<reference evidence="12" key="3">
    <citation type="submission" date="2017-06" db="EMBL/GenBank/DDBJ databases">
        <title>Capnocytophaga spp. assemblies.</title>
        <authorList>
            <person name="Gulvik C.A."/>
        </authorList>
    </citation>
    <scope>NUCLEOTIDE SEQUENCE [LARGE SCALE GENOMIC DNA]</scope>
    <source>
        <strain evidence="12">H5594</strain>
    </source>
</reference>
<evidence type="ECO:0000313" key="7">
    <source>
        <dbReference type="EMBL" id="ATA91834.1"/>
    </source>
</evidence>
<evidence type="ECO:0000256" key="4">
    <source>
        <dbReference type="ARBA" id="ARBA00023136"/>
    </source>
</evidence>
<dbReference type="Proteomes" id="UP000039370">
    <property type="component" value="Unassembled WGS sequence"/>
</dbReference>
<evidence type="ECO:0000313" key="10">
    <source>
        <dbReference type="Proteomes" id="UP000039370"/>
    </source>
</evidence>
<keyword evidence="3 5" id="KW-1133">Transmembrane helix</keyword>
<dbReference type="OMA" id="NIFNMVI"/>
<dbReference type="InterPro" id="IPR004837">
    <property type="entry name" value="NaCa_Exmemb"/>
</dbReference>
<dbReference type="RefSeq" id="WP_013998383.1">
    <property type="nucleotide sequence ID" value="NZ_CP022382.1"/>
</dbReference>
<feature type="domain" description="Sodium/calcium exchanger membrane region" evidence="6">
    <location>
        <begin position="6"/>
        <end position="150"/>
    </location>
</feature>
<evidence type="ECO:0000256" key="1">
    <source>
        <dbReference type="ARBA" id="ARBA00004141"/>
    </source>
</evidence>
<dbReference type="Proteomes" id="UP000044026">
    <property type="component" value="Unassembled WGS sequence"/>
</dbReference>
<dbReference type="GO" id="GO:0006874">
    <property type="term" value="P:intracellular calcium ion homeostasis"/>
    <property type="evidence" value="ECO:0007669"/>
    <property type="project" value="TreeGrafter"/>
</dbReference>
<comment type="subcellular location">
    <subcellularLocation>
        <location evidence="1">Membrane</location>
        <topology evidence="1">Multi-pass membrane protein</topology>
    </subcellularLocation>
</comment>
<evidence type="ECO:0000256" key="5">
    <source>
        <dbReference type="SAM" id="Phobius"/>
    </source>
</evidence>
<dbReference type="Pfam" id="PF01699">
    <property type="entry name" value="Na_Ca_ex"/>
    <property type="match status" value="2"/>
</dbReference>
<feature type="transmembrane region" description="Helical" evidence="5">
    <location>
        <begin position="35"/>
        <end position="59"/>
    </location>
</feature>
<feature type="transmembrane region" description="Helical" evidence="5">
    <location>
        <begin position="298"/>
        <end position="315"/>
    </location>
</feature>
<sequence length="318" mass="34094">MIVPISLVILGFVALIVGANYMVSGSAALAKKHNIPDIVIGLTIVALGTSAPELIVSILAALRGSSDIALGNVVGSNNINLFIILGASGVIFPMYVQRGTAWREIPISFLVAVLLLLLGNGFFLFTDGEISRWDSGFLLLCFIAFMIYIFRQTKNQEEVAEEIPQKTFSNLGIWVRILGGLAGLVIGGKLVVDNSVEIATVLGLSEKIIGLTVVALGTSLPELATSIAAAWKKNSDIAIGNVVGSNIFNLLLILSVSGLIQPMTYNDSFNTDLYILLGGTAFLFLSMFIGRKYQIGRLQALILLLFYLGYTAYMIQNA</sequence>
<feature type="transmembrane region" description="Helical" evidence="5">
    <location>
        <begin position="132"/>
        <end position="150"/>
    </location>
</feature>
<feature type="transmembrane region" description="Helical" evidence="5">
    <location>
        <begin position="108"/>
        <end position="126"/>
    </location>
</feature>
<keyword evidence="4 5" id="KW-0472">Membrane</keyword>
<feature type="transmembrane region" description="Helical" evidence="5">
    <location>
        <begin position="273"/>
        <end position="291"/>
    </location>
</feature>
<proteinExistence type="predicted"/>
<organism evidence="9 10">
    <name type="scientific">Capnocytophaga canimorsus</name>
    <dbReference type="NCBI Taxonomy" id="28188"/>
    <lineage>
        <taxon>Bacteria</taxon>
        <taxon>Pseudomonadati</taxon>
        <taxon>Bacteroidota</taxon>
        <taxon>Flavobacteriia</taxon>
        <taxon>Flavobacteriales</taxon>
        <taxon>Flavobacteriaceae</taxon>
        <taxon>Capnocytophaga</taxon>
    </lineage>
</organism>
<dbReference type="AlphaFoldDB" id="A0A0B7IEZ8"/>
<evidence type="ECO:0000256" key="2">
    <source>
        <dbReference type="ARBA" id="ARBA00022692"/>
    </source>
</evidence>
<dbReference type="PANTHER" id="PTHR10846">
    <property type="entry name" value="SODIUM/POTASSIUM/CALCIUM EXCHANGER"/>
    <property type="match status" value="1"/>
</dbReference>
<dbReference type="Proteomes" id="UP000243136">
    <property type="component" value="Chromosome"/>
</dbReference>
<reference evidence="10 11" key="1">
    <citation type="submission" date="2015-01" db="EMBL/GenBank/DDBJ databases">
        <authorList>
            <person name="MANFREDI Pablo"/>
        </authorList>
    </citation>
    <scope>NUCLEOTIDE SEQUENCE [LARGE SCALE GENOMIC DNA]</scope>
    <source>
        <strain evidence="9 10">Cc11</strain>
        <strain evidence="8 11">Cc12</strain>
    </source>
</reference>
<dbReference type="GO" id="GO:0008273">
    <property type="term" value="F:calcium, potassium:sodium antiporter activity"/>
    <property type="evidence" value="ECO:0007669"/>
    <property type="project" value="TreeGrafter"/>
</dbReference>
<dbReference type="GO" id="GO:0005262">
    <property type="term" value="F:calcium channel activity"/>
    <property type="evidence" value="ECO:0007669"/>
    <property type="project" value="TreeGrafter"/>
</dbReference>
<accession>A0A0B7IEZ8</accession>